<reference evidence="4" key="1">
    <citation type="journal article" date="2019" name="bioRxiv">
        <title>The Genome of the Zebra Mussel, Dreissena polymorpha: A Resource for Invasive Species Research.</title>
        <authorList>
            <person name="McCartney M.A."/>
            <person name="Auch B."/>
            <person name="Kono T."/>
            <person name="Mallez S."/>
            <person name="Zhang Y."/>
            <person name="Obille A."/>
            <person name="Becker A."/>
            <person name="Abrahante J.E."/>
            <person name="Garbe J."/>
            <person name="Badalamenti J.P."/>
            <person name="Herman A."/>
            <person name="Mangelson H."/>
            <person name="Liachko I."/>
            <person name="Sullivan S."/>
            <person name="Sone E.D."/>
            <person name="Koren S."/>
            <person name="Silverstein K.A.T."/>
            <person name="Beckman K.B."/>
            <person name="Gohl D.M."/>
        </authorList>
    </citation>
    <scope>NUCLEOTIDE SEQUENCE</scope>
    <source>
        <strain evidence="4">Duluth1</strain>
        <tissue evidence="4">Whole animal</tissue>
    </source>
</reference>
<name>A0A9D4I3D7_DREPO</name>
<dbReference type="InterPro" id="IPR011022">
    <property type="entry name" value="Arrestin_C-like"/>
</dbReference>
<evidence type="ECO:0000259" key="3">
    <source>
        <dbReference type="SMART" id="SM01017"/>
    </source>
</evidence>
<evidence type="ECO:0000313" key="5">
    <source>
        <dbReference type="Proteomes" id="UP000828390"/>
    </source>
</evidence>
<dbReference type="Gene3D" id="2.60.40.640">
    <property type="match status" value="2"/>
</dbReference>
<gene>
    <name evidence="4" type="ORF">DPMN_181090</name>
</gene>
<dbReference type="SMART" id="SM01017">
    <property type="entry name" value="Arrestin_C"/>
    <property type="match status" value="1"/>
</dbReference>
<comment type="similarity">
    <text evidence="1">Belongs to the arrestin family.</text>
</comment>
<dbReference type="InterPro" id="IPR014752">
    <property type="entry name" value="Arrestin-like_C"/>
</dbReference>
<comment type="caution">
    <text evidence="4">The sequence shown here is derived from an EMBL/GenBank/DDBJ whole genome shotgun (WGS) entry which is preliminary data.</text>
</comment>
<dbReference type="EMBL" id="JAIWYP010000010">
    <property type="protein sequence ID" value="KAH3746680.1"/>
    <property type="molecule type" value="Genomic_DNA"/>
</dbReference>
<accession>A0A9D4I3D7</accession>
<dbReference type="InterPro" id="IPR014756">
    <property type="entry name" value="Ig_E-set"/>
</dbReference>
<dbReference type="GO" id="GO:0005737">
    <property type="term" value="C:cytoplasm"/>
    <property type="evidence" value="ECO:0007669"/>
    <property type="project" value="TreeGrafter"/>
</dbReference>
<evidence type="ECO:0000313" key="4">
    <source>
        <dbReference type="EMBL" id="KAH3746680.1"/>
    </source>
</evidence>
<organism evidence="4 5">
    <name type="scientific">Dreissena polymorpha</name>
    <name type="common">Zebra mussel</name>
    <name type="synonym">Mytilus polymorpha</name>
    <dbReference type="NCBI Taxonomy" id="45954"/>
    <lineage>
        <taxon>Eukaryota</taxon>
        <taxon>Metazoa</taxon>
        <taxon>Spiralia</taxon>
        <taxon>Lophotrochozoa</taxon>
        <taxon>Mollusca</taxon>
        <taxon>Bivalvia</taxon>
        <taxon>Autobranchia</taxon>
        <taxon>Heteroconchia</taxon>
        <taxon>Euheterodonta</taxon>
        <taxon>Imparidentia</taxon>
        <taxon>Neoheterodontei</taxon>
        <taxon>Myida</taxon>
        <taxon>Dreissenoidea</taxon>
        <taxon>Dreissenidae</taxon>
        <taxon>Dreissena</taxon>
    </lineage>
</organism>
<sequence>MASVARLEVCLDNSADGKYVTGQTVRGKLVLVLRRSMKIQGIEIKVKGRCMAEWREIDPNTGEERQLYEQEDYINQKIPILGKELNQSVVNGSDVTPHVEFIDSGTHVHSFEFDLADDIPSSFEGIHGYVRYWIKAKIVGVWGLLDQSGKVEFPVERQLDLNRIPGAMEPAEDEDSCVMCGCCLNQGSISAFMRINRRGFTPGQSIVCDAEVFNGSDVTILSSKIKLYKIITYGDSPMESITREKVTICEIIRGKVKSGRRELYEQEYLVLPTSLHVTSLPGCSLIDVDYVVELKVTSSQERLHIRLPLLVIVGTVPLSGSIDATAPDPAIRAEGQLSINPFIDQDVSMAPPTTNIPPMATELDELYPPISDKNALMSSDNDDDDGSHQSIRDATSPEVEQSVLSIVKREKSFHELYMTKRRPRVVKIKAAIHEGIANEGASFDEEDEL</sequence>
<dbReference type="PANTHER" id="PTHR11188">
    <property type="entry name" value="ARRESTIN DOMAIN CONTAINING PROTEIN"/>
    <property type="match status" value="1"/>
</dbReference>
<feature type="region of interest" description="Disordered" evidence="2">
    <location>
        <begin position="371"/>
        <end position="402"/>
    </location>
</feature>
<dbReference type="SUPFAM" id="SSF81296">
    <property type="entry name" value="E set domains"/>
    <property type="match status" value="2"/>
</dbReference>
<reference evidence="4" key="2">
    <citation type="submission" date="2020-11" db="EMBL/GenBank/DDBJ databases">
        <authorList>
            <person name="McCartney M.A."/>
            <person name="Auch B."/>
            <person name="Kono T."/>
            <person name="Mallez S."/>
            <person name="Becker A."/>
            <person name="Gohl D.M."/>
            <person name="Silverstein K.A.T."/>
            <person name="Koren S."/>
            <person name="Bechman K.B."/>
            <person name="Herman A."/>
            <person name="Abrahante J.E."/>
            <person name="Garbe J."/>
        </authorList>
    </citation>
    <scope>NUCLEOTIDE SEQUENCE</scope>
    <source>
        <strain evidence="4">Duluth1</strain>
        <tissue evidence="4">Whole animal</tissue>
    </source>
</reference>
<protein>
    <recommendedName>
        <fullName evidence="3">Arrestin C-terminal-like domain-containing protein</fullName>
    </recommendedName>
</protein>
<evidence type="ECO:0000256" key="1">
    <source>
        <dbReference type="ARBA" id="ARBA00005298"/>
    </source>
</evidence>
<dbReference type="Proteomes" id="UP000828390">
    <property type="component" value="Unassembled WGS sequence"/>
</dbReference>
<proteinExistence type="inferred from homology"/>
<feature type="domain" description="Arrestin C-terminal-like" evidence="3">
    <location>
        <begin position="185"/>
        <end position="318"/>
    </location>
</feature>
<dbReference type="AlphaFoldDB" id="A0A9D4I3D7"/>
<dbReference type="InterPro" id="IPR011021">
    <property type="entry name" value="Arrestin-like_N"/>
</dbReference>
<keyword evidence="5" id="KW-1185">Reference proteome</keyword>
<dbReference type="Pfam" id="PF00339">
    <property type="entry name" value="Arrestin_N"/>
    <property type="match status" value="1"/>
</dbReference>
<dbReference type="OrthoDB" id="2333384at2759"/>
<dbReference type="InterPro" id="IPR050357">
    <property type="entry name" value="Arrestin_domain-protein"/>
</dbReference>
<feature type="compositionally biased region" description="Polar residues" evidence="2">
    <location>
        <begin position="392"/>
        <end position="402"/>
    </location>
</feature>
<dbReference type="Pfam" id="PF02752">
    <property type="entry name" value="Arrestin_C"/>
    <property type="match status" value="1"/>
</dbReference>
<evidence type="ECO:0000256" key="2">
    <source>
        <dbReference type="SAM" id="MobiDB-lite"/>
    </source>
</evidence>
<dbReference type="GO" id="GO:0015031">
    <property type="term" value="P:protein transport"/>
    <property type="evidence" value="ECO:0007669"/>
    <property type="project" value="TreeGrafter"/>
</dbReference>
<dbReference type="PANTHER" id="PTHR11188:SF176">
    <property type="entry name" value="ARRESTIN DOMAIN-CONTAINING PROTEIN 1"/>
    <property type="match status" value="1"/>
</dbReference>